<feature type="domain" description="Peptidase A1" evidence="11">
    <location>
        <begin position="151"/>
        <end position="491"/>
    </location>
</feature>
<dbReference type="GO" id="GO:0004190">
    <property type="term" value="F:aspartic-type endopeptidase activity"/>
    <property type="evidence" value="ECO:0007669"/>
    <property type="project" value="UniProtKB-KW"/>
</dbReference>
<evidence type="ECO:0000256" key="8">
    <source>
        <dbReference type="RuleBase" id="RU000454"/>
    </source>
</evidence>
<feature type="transmembrane region" description="Helical" evidence="10">
    <location>
        <begin position="12"/>
        <end position="37"/>
    </location>
</feature>
<dbReference type="InterPro" id="IPR032799">
    <property type="entry name" value="TAXi_C"/>
</dbReference>
<dbReference type="InterPro" id="IPR032861">
    <property type="entry name" value="TAXi_N"/>
</dbReference>
<dbReference type="AlphaFoldDB" id="A0ABC9DG47"/>
<sequence>MSPLLCTYSYFAATSIAAMASAPLLLCVLLISTYCLVALGGRHERGFVVVPTSSSSVTEQAACSFVSQVASDPNRASVPLAHRHGPCAPASSSSSGGAKPSLAERLRHDRARRRHILSKATGRTTVTLSDSDAAGVSIPTSLGAAVDSLQYVVTLGFGTPAVEQTVLIDTGSDLSWVQCAPCNSTSCYPQKDPLFDPTASSSYAPVPCDTGACRDLADGGYGAGCTNSTTAKSLCQYGIQYGNLDTTVGVYSTETLTLKPGVAIKNFSFGCGLSQQGKFDRFDGLLGLGGAPESLVSQTAATYGGAFSYCLPPGNGTTGFLALGAPGSNNTAGFVFTPLHSSPEGPTFYVVTLTSISVAGKELDIPPAAFRQGMIIDSGTVVTGLPETAYSALRKAFRSAMSAYPLLPPNEDQDLDTCYNFTGLSNVTVPTVSLTFDGGATIDLDVPNGILLEDCLAFVGDGSDDTGIIGNVNQRTFEVLYDSGRGRVGFRPGAC</sequence>
<dbReference type="EMBL" id="OZ075143">
    <property type="protein sequence ID" value="CAL5038236.1"/>
    <property type="molecule type" value="Genomic_DNA"/>
</dbReference>
<evidence type="ECO:0000256" key="3">
    <source>
        <dbReference type="ARBA" id="ARBA00022729"/>
    </source>
</evidence>
<dbReference type="PANTHER" id="PTHR13683:SF664">
    <property type="entry name" value="OS05G0203912 PROTEIN"/>
    <property type="match status" value="1"/>
</dbReference>
<dbReference type="GO" id="GO:0006508">
    <property type="term" value="P:proteolysis"/>
    <property type="evidence" value="ECO:0007669"/>
    <property type="project" value="UniProtKB-KW"/>
</dbReference>
<evidence type="ECO:0000256" key="9">
    <source>
        <dbReference type="SAM" id="MobiDB-lite"/>
    </source>
</evidence>
<evidence type="ECO:0000313" key="12">
    <source>
        <dbReference type="EMBL" id="CAL5038236.1"/>
    </source>
</evidence>
<dbReference type="FunFam" id="2.40.70.10:FF:000021">
    <property type="entry name" value="Aspartyl protease AED1"/>
    <property type="match status" value="1"/>
</dbReference>
<dbReference type="Pfam" id="PF14541">
    <property type="entry name" value="TAXi_C"/>
    <property type="match status" value="1"/>
</dbReference>
<reference evidence="12" key="1">
    <citation type="submission" date="2024-10" db="EMBL/GenBank/DDBJ databases">
        <authorList>
            <person name="Ryan C."/>
        </authorList>
    </citation>
    <scope>NUCLEOTIDE SEQUENCE [LARGE SCALE GENOMIC DNA]</scope>
</reference>
<evidence type="ECO:0000313" key="13">
    <source>
        <dbReference type="Proteomes" id="UP001497457"/>
    </source>
</evidence>
<feature type="compositionally biased region" description="Low complexity" evidence="9">
    <location>
        <begin position="86"/>
        <end position="101"/>
    </location>
</feature>
<dbReference type="Pfam" id="PF14543">
    <property type="entry name" value="TAXi_N"/>
    <property type="match status" value="1"/>
</dbReference>
<keyword evidence="4 8" id="KW-0064">Aspartyl protease</keyword>
<dbReference type="Gene3D" id="2.40.70.10">
    <property type="entry name" value="Acid Proteases"/>
    <property type="match status" value="2"/>
</dbReference>
<feature type="region of interest" description="Disordered" evidence="9">
    <location>
        <begin position="81"/>
        <end position="105"/>
    </location>
</feature>
<feature type="active site" evidence="7">
    <location>
        <position position="377"/>
    </location>
</feature>
<keyword evidence="6" id="KW-1015">Disulfide bond</keyword>
<dbReference type="Proteomes" id="UP001497457">
    <property type="component" value="Chromosome 33rd"/>
</dbReference>
<dbReference type="InterPro" id="IPR033121">
    <property type="entry name" value="PEPTIDASE_A1"/>
</dbReference>
<dbReference type="PANTHER" id="PTHR13683">
    <property type="entry name" value="ASPARTYL PROTEASES"/>
    <property type="match status" value="1"/>
</dbReference>
<dbReference type="InterPro" id="IPR021109">
    <property type="entry name" value="Peptidase_aspartic_dom_sf"/>
</dbReference>
<protein>
    <recommendedName>
        <fullName evidence="11">Peptidase A1 domain-containing protein</fullName>
    </recommendedName>
</protein>
<keyword evidence="13" id="KW-1185">Reference proteome</keyword>
<comment type="similarity">
    <text evidence="1 8">Belongs to the peptidase A1 family.</text>
</comment>
<evidence type="ECO:0000256" key="6">
    <source>
        <dbReference type="ARBA" id="ARBA00023157"/>
    </source>
</evidence>
<evidence type="ECO:0000256" key="10">
    <source>
        <dbReference type="SAM" id="Phobius"/>
    </source>
</evidence>
<dbReference type="InterPro" id="IPR001461">
    <property type="entry name" value="Aspartic_peptidase_A1"/>
</dbReference>
<dbReference type="PRINTS" id="PR00792">
    <property type="entry name" value="PEPSIN"/>
</dbReference>
<dbReference type="PROSITE" id="PS00141">
    <property type="entry name" value="ASP_PROTEASE"/>
    <property type="match status" value="1"/>
</dbReference>
<gene>
    <name evidence="12" type="ORF">URODEC1_LOCUS84932</name>
</gene>
<name>A0ABC9DG47_9POAL</name>
<evidence type="ECO:0000256" key="7">
    <source>
        <dbReference type="PIRSR" id="PIRSR601461-1"/>
    </source>
</evidence>
<feature type="active site" evidence="7">
    <location>
        <position position="169"/>
    </location>
</feature>
<evidence type="ECO:0000256" key="2">
    <source>
        <dbReference type="ARBA" id="ARBA00022670"/>
    </source>
</evidence>
<evidence type="ECO:0000256" key="1">
    <source>
        <dbReference type="ARBA" id="ARBA00007447"/>
    </source>
</evidence>
<dbReference type="SUPFAM" id="SSF50630">
    <property type="entry name" value="Acid proteases"/>
    <property type="match status" value="1"/>
</dbReference>
<dbReference type="PROSITE" id="PS51767">
    <property type="entry name" value="PEPTIDASE_A1"/>
    <property type="match status" value="1"/>
</dbReference>
<keyword evidence="2 8" id="KW-0645">Protease</keyword>
<keyword evidence="5 8" id="KW-0378">Hydrolase</keyword>
<proteinExistence type="inferred from homology"/>
<dbReference type="InterPro" id="IPR001969">
    <property type="entry name" value="Aspartic_peptidase_AS"/>
</dbReference>
<accession>A0ABC9DG47</accession>
<keyword evidence="3" id="KW-0732">Signal</keyword>
<evidence type="ECO:0000256" key="4">
    <source>
        <dbReference type="ARBA" id="ARBA00022750"/>
    </source>
</evidence>
<keyword evidence="10" id="KW-0812">Transmembrane</keyword>
<evidence type="ECO:0000259" key="11">
    <source>
        <dbReference type="PROSITE" id="PS51767"/>
    </source>
</evidence>
<keyword evidence="10" id="KW-0472">Membrane</keyword>
<evidence type="ECO:0000256" key="5">
    <source>
        <dbReference type="ARBA" id="ARBA00022801"/>
    </source>
</evidence>
<keyword evidence="10" id="KW-1133">Transmembrane helix</keyword>
<dbReference type="FunFam" id="2.40.70.10:FF:000013">
    <property type="entry name" value="Aspartyl protease AED1"/>
    <property type="match status" value="1"/>
</dbReference>
<organism evidence="12 13">
    <name type="scientific">Urochloa decumbens</name>
    <dbReference type="NCBI Taxonomy" id="240449"/>
    <lineage>
        <taxon>Eukaryota</taxon>
        <taxon>Viridiplantae</taxon>
        <taxon>Streptophyta</taxon>
        <taxon>Embryophyta</taxon>
        <taxon>Tracheophyta</taxon>
        <taxon>Spermatophyta</taxon>
        <taxon>Magnoliopsida</taxon>
        <taxon>Liliopsida</taxon>
        <taxon>Poales</taxon>
        <taxon>Poaceae</taxon>
        <taxon>PACMAD clade</taxon>
        <taxon>Panicoideae</taxon>
        <taxon>Panicodae</taxon>
        <taxon>Paniceae</taxon>
        <taxon>Melinidinae</taxon>
        <taxon>Urochloa</taxon>
    </lineage>
</organism>